<dbReference type="AlphaFoldDB" id="A0AAV6ZP62"/>
<evidence type="ECO:0000313" key="1">
    <source>
        <dbReference type="EMBL" id="KAG8549090.1"/>
    </source>
</evidence>
<keyword evidence="2" id="KW-1185">Reference proteome</keyword>
<dbReference type="EMBL" id="WNYA01000253">
    <property type="protein sequence ID" value="KAG8549090.1"/>
    <property type="molecule type" value="Genomic_DNA"/>
</dbReference>
<proteinExistence type="predicted"/>
<evidence type="ECO:0000313" key="2">
    <source>
        <dbReference type="Proteomes" id="UP000824782"/>
    </source>
</evidence>
<gene>
    <name evidence="1" type="ORF">GDO81_022774</name>
</gene>
<sequence length="108" mass="12753">MVSRGLEYGEQNVAPHVYRQNSSTWVSPRGVLCHLYRSYMCIQRGRRMLYHRNVHNDEGSVPKNRKPDHRTLLILPPRSQCLVCCQKYDYKRQHLVLLVVYISVCSHL</sequence>
<comment type="caution">
    <text evidence="1">The sequence shown here is derived from an EMBL/GenBank/DDBJ whole genome shotgun (WGS) entry which is preliminary data.</text>
</comment>
<protein>
    <submittedName>
        <fullName evidence="1">Uncharacterized protein</fullName>
    </submittedName>
</protein>
<name>A0AAV6ZP62_ENGPU</name>
<organism evidence="1 2">
    <name type="scientific">Engystomops pustulosus</name>
    <name type="common">Tungara frog</name>
    <name type="synonym">Physalaemus pustulosus</name>
    <dbReference type="NCBI Taxonomy" id="76066"/>
    <lineage>
        <taxon>Eukaryota</taxon>
        <taxon>Metazoa</taxon>
        <taxon>Chordata</taxon>
        <taxon>Craniata</taxon>
        <taxon>Vertebrata</taxon>
        <taxon>Euteleostomi</taxon>
        <taxon>Amphibia</taxon>
        <taxon>Batrachia</taxon>
        <taxon>Anura</taxon>
        <taxon>Neobatrachia</taxon>
        <taxon>Hyloidea</taxon>
        <taxon>Leptodactylidae</taxon>
        <taxon>Leiuperinae</taxon>
        <taxon>Engystomops</taxon>
    </lineage>
</organism>
<accession>A0AAV6ZP62</accession>
<reference evidence="1" key="1">
    <citation type="thesis" date="2020" institute="ProQuest LLC" country="789 East Eisenhower Parkway, Ann Arbor, MI, USA">
        <title>Comparative Genomics and Chromosome Evolution.</title>
        <authorList>
            <person name="Mudd A.B."/>
        </authorList>
    </citation>
    <scope>NUCLEOTIDE SEQUENCE</scope>
    <source>
        <strain evidence="1">237g6f4</strain>
        <tissue evidence="1">Blood</tissue>
    </source>
</reference>
<dbReference type="Proteomes" id="UP000824782">
    <property type="component" value="Unassembled WGS sequence"/>
</dbReference>